<proteinExistence type="predicted"/>
<dbReference type="EMBL" id="BPLR01006386">
    <property type="protein sequence ID" value="GIY09481.1"/>
    <property type="molecule type" value="Genomic_DNA"/>
</dbReference>
<evidence type="ECO:0000313" key="3">
    <source>
        <dbReference type="Proteomes" id="UP001054945"/>
    </source>
</evidence>
<protein>
    <recommendedName>
        <fullName evidence="4">Secreted protein</fullName>
    </recommendedName>
</protein>
<dbReference type="AlphaFoldDB" id="A0AAV4QKM1"/>
<evidence type="ECO:0008006" key="4">
    <source>
        <dbReference type="Google" id="ProtNLM"/>
    </source>
</evidence>
<feature type="signal peptide" evidence="1">
    <location>
        <begin position="1"/>
        <end position="27"/>
    </location>
</feature>
<keyword evidence="3" id="KW-1185">Reference proteome</keyword>
<gene>
    <name evidence="2" type="ORF">CEXT_21011</name>
</gene>
<comment type="caution">
    <text evidence="2">The sequence shown here is derived from an EMBL/GenBank/DDBJ whole genome shotgun (WGS) entry which is preliminary data.</text>
</comment>
<name>A0AAV4QKM1_CAEEX</name>
<sequence length="100" mass="11830">MICRGNKSCFFAFLRMCAVACWGNGRAKKLHFLMILLNRFASQPVFGRSIDKLYRPVRLIYESIPCCKGNCFRRDRNLPKQGLYFLEWRKVSLYPSIPFR</sequence>
<dbReference type="Proteomes" id="UP001054945">
    <property type="component" value="Unassembled WGS sequence"/>
</dbReference>
<organism evidence="2 3">
    <name type="scientific">Caerostris extrusa</name>
    <name type="common">Bark spider</name>
    <name type="synonym">Caerostris bankana</name>
    <dbReference type="NCBI Taxonomy" id="172846"/>
    <lineage>
        <taxon>Eukaryota</taxon>
        <taxon>Metazoa</taxon>
        <taxon>Ecdysozoa</taxon>
        <taxon>Arthropoda</taxon>
        <taxon>Chelicerata</taxon>
        <taxon>Arachnida</taxon>
        <taxon>Araneae</taxon>
        <taxon>Araneomorphae</taxon>
        <taxon>Entelegynae</taxon>
        <taxon>Araneoidea</taxon>
        <taxon>Araneidae</taxon>
        <taxon>Caerostris</taxon>
    </lineage>
</organism>
<reference evidence="2 3" key="1">
    <citation type="submission" date="2021-06" db="EMBL/GenBank/DDBJ databases">
        <title>Caerostris extrusa draft genome.</title>
        <authorList>
            <person name="Kono N."/>
            <person name="Arakawa K."/>
        </authorList>
    </citation>
    <scope>NUCLEOTIDE SEQUENCE [LARGE SCALE GENOMIC DNA]</scope>
</reference>
<feature type="chain" id="PRO_5043472790" description="Secreted protein" evidence="1">
    <location>
        <begin position="28"/>
        <end position="100"/>
    </location>
</feature>
<keyword evidence="1" id="KW-0732">Signal</keyword>
<evidence type="ECO:0000313" key="2">
    <source>
        <dbReference type="EMBL" id="GIY09481.1"/>
    </source>
</evidence>
<accession>A0AAV4QKM1</accession>
<evidence type="ECO:0000256" key="1">
    <source>
        <dbReference type="SAM" id="SignalP"/>
    </source>
</evidence>